<dbReference type="EMBL" id="CAKJTJ010000031">
    <property type="protein sequence ID" value="CAG9622972.1"/>
    <property type="molecule type" value="Genomic_DNA"/>
</dbReference>
<protein>
    <submittedName>
        <fullName evidence="1">Competence transcription factor</fullName>
    </submittedName>
</protein>
<name>A0ABN8AHJ4_9BACI</name>
<organism evidence="1 2">
    <name type="scientific">Sutcliffiella rhizosphaerae</name>
    <dbReference type="NCBI Taxonomy" id="2880967"/>
    <lineage>
        <taxon>Bacteria</taxon>
        <taxon>Bacillati</taxon>
        <taxon>Bacillota</taxon>
        <taxon>Bacilli</taxon>
        <taxon>Bacillales</taxon>
        <taxon>Bacillaceae</taxon>
        <taxon>Sutcliffiella</taxon>
    </lineage>
</organism>
<evidence type="ECO:0000313" key="2">
    <source>
        <dbReference type="Proteomes" id="UP000789833"/>
    </source>
</evidence>
<dbReference type="Pfam" id="PF06338">
    <property type="entry name" value="ComK"/>
    <property type="match status" value="1"/>
</dbReference>
<dbReference type="InterPro" id="IPR010461">
    <property type="entry name" value="ComK"/>
</dbReference>
<proteinExistence type="predicted"/>
<comment type="caution">
    <text evidence="1">The sequence shown here is derived from an EMBL/GenBank/DDBJ whole genome shotgun (WGS) entry which is preliminary data.</text>
</comment>
<sequence length="180" mass="21075">MKDIIDFILDYEINEFTMAIFPFQTEGQLYAKVLEEEREIYVALSPIRIIENSCKFYCSSFEGRKQGTKTVTGFTHKPPIVIDQINDIFFFPTASPNNENCIWVSLHYSYEYKSTPSGNTYLMFPNNSTVEFPVSKASFETQVYRTSFVRSKLQQRVSRNRNNNKKNSVGTPRVIYRLRR</sequence>
<keyword evidence="2" id="KW-1185">Reference proteome</keyword>
<evidence type="ECO:0000313" key="1">
    <source>
        <dbReference type="EMBL" id="CAG9622972.1"/>
    </source>
</evidence>
<dbReference type="PIRSF" id="PIRSF011560">
    <property type="entry name" value="ComK"/>
    <property type="match status" value="1"/>
</dbReference>
<reference evidence="1 2" key="1">
    <citation type="submission" date="2021-10" db="EMBL/GenBank/DDBJ databases">
        <authorList>
            <person name="Criscuolo A."/>
        </authorList>
    </citation>
    <scope>NUCLEOTIDE SEQUENCE [LARGE SCALE GENOMIC DNA]</scope>
    <source>
        <strain evidence="2">CIP 111883</strain>
    </source>
</reference>
<dbReference type="RefSeq" id="WP_230503984.1">
    <property type="nucleotide sequence ID" value="NZ_CAKJTJ010000031.1"/>
</dbReference>
<gene>
    <name evidence="1" type="primary">comK_2</name>
    <name evidence="1" type="ORF">BACCIP111883_03767</name>
</gene>
<accession>A0ABN8AHJ4</accession>
<dbReference type="Proteomes" id="UP000789833">
    <property type="component" value="Unassembled WGS sequence"/>
</dbReference>